<comment type="caution">
    <text evidence="2">The sequence shown here is derived from an EMBL/GenBank/DDBJ whole genome shotgun (WGS) entry which is preliminary data.</text>
</comment>
<evidence type="ECO:0000313" key="2">
    <source>
        <dbReference type="EMBL" id="MFL0253252.1"/>
    </source>
</evidence>
<accession>A0ABW8TN09</accession>
<proteinExistence type="predicted"/>
<protein>
    <submittedName>
        <fullName evidence="2">ABC transporter permease</fullName>
    </submittedName>
</protein>
<dbReference type="EMBL" id="JBJIAA010000030">
    <property type="protein sequence ID" value="MFL0253252.1"/>
    <property type="molecule type" value="Genomic_DNA"/>
</dbReference>
<evidence type="ECO:0000256" key="1">
    <source>
        <dbReference type="SAM" id="Phobius"/>
    </source>
</evidence>
<dbReference type="RefSeq" id="WP_406789922.1">
    <property type="nucleotide sequence ID" value="NZ_JBJIAA010000030.1"/>
</dbReference>
<keyword evidence="3" id="KW-1185">Reference proteome</keyword>
<feature type="transmembrane region" description="Helical" evidence="1">
    <location>
        <begin position="145"/>
        <end position="167"/>
    </location>
</feature>
<sequence>MEAFLCLKLEFMKFRKSFLKFIFIFPAALYISILSIGLHFKRASFLKYGNLKDGFSGLLLANHLMLFWPFILLLCVISVSIYLFYIETANNSLTSVCSSKLKRSSIYLGKWMLLILSTFLLILIGDLALAVTAKLFNIPMKENGLLFKYTCFEFLCSFGLISFQMFLTSLFKSIETSAVISLIAAVVFNAIGAGKDLVPYIPYLCFTNSTPFSNTTILRKTILVSLIYFIVFLILGIINFNFRDIRE</sequence>
<feature type="transmembrane region" description="Helical" evidence="1">
    <location>
        <begin position="221"/>
        <end position="242"/>
    </location>
</feature>
<feature type="transmembrane region" description="Helical" evidence="1">
    <location>
        <begin position="21"/>
        <end position="40"/>
    </location>
</feature>
<keyword evidence="1" id="KW-1133">Transmembrane helix</keyword>
<name>A0ABW8TN09_9CLOT</name>
<dbReference type="Proteomes" id="UP001623592">
    <property type="component" value="Unassembled WGS sequence"/>
</dbReference>
<keyword evidence="1" id="KW-0812">Transmembrane</keyword>
<feature type="transmembrane region" description="Helical" evidence="1">
    <location>
        <begin position="179"/>
        <end position="201"/>
    </location>
</feature>
<feature type="transmembrane region" description="Helical" evidence="1">
    <location>
        <begin position="60"/>
        <end position="86"/>
    </location>
</feature>
<gene>
    <name evidence="2" type="ORF">ACJDT4_22860</name>
</gene>
<reference evidence="2 3" key="1">
    <citation type="submission" date="2024-11" db="EMBL/GenBank/DDBJ databases">
        <authorList>
            <person name="Heng Y.C."/>
            <person name="Lim A.C.H."/>
            <person name="Lee J.K.Y."/>
            <person name="Kittelmann S."/>
        </authorList>
    </citation>
    <scope>NUCLEOTIDE SEQUENCE [LARGE SCALE GENOMIC DNA]</scope>
    <source>
        <strain evidence="2 3">WILCCON 0114</strain>
    </source>
</reference>
<evidence type="ECO:0000313" key="3">
    <source>
        <dbReference type="Proteomes" id="UP001623592"/>
    </source>
</evidence>
<dbReference type="Pfam" id="PF12730">
    <property type="entry name" value="ABC2_membrane_4"/>
    <property type="match status" value="1"/>
</dbReference>
<organism evidence="2 3">
    <name type="scientific">Clostridium neuense</name>
    <dbReference type="NCBI Taxonomy" id="1728934"/>
    <lineage>
        <taxon>Bacteria</taxon>
        <taxon>Bacillati</taxon>
        <taxon>Bacillota</taxon>
        <taxon>Clostridia</taxon>
        <taxon>Eubacteriales</taxon>
        <taxon>Clostridiaceae</taxon>
        <taxon>Clostridium</taxon>
    </lineage>
</organism>
<keyword evidence="1" id="KW-0472">Membrane</keyword>
<feature type="transmembrane region" description="Helical" evidence="1">
    <location>
        <begin position="107"/>
        <end position="133"/>
    </location>
</feature>